<name>A0A078LNE3_CITKO</name>
<evidence type="ECO:0000313" key="8">
    <source>
        <dbReference type="EMBL" id="RSC16771.1"/>
    </source>
</evidence>
<reference evidence="8" key="2">
    <citation type="submission" date="2018-10" db="EMBL/GenBank/DDBJ databases">
        <title>FDA dAtabase for Regulatory Grade micrObial Sequences (FDA-ARGOS): Supporting development and validation of Infectious Disease Dx tests.</title>
        <authorList>
            <person name="Campos J."/>
            <person name="Goldberg B."/>
            <person name="Tallon L.J."/>
            <person name="Sadzewicz L."/>
            <person name="Zhao X."/>
            <person name="Vavikolanu K."/>
            <person name="Mehta A."/>
            <person name="Aluvathingal J."/>
            <person name="Nadendla S."/>
            <person name="Geyer C."/>
            <person name="Nandy P."/>
            <person name="Yan Y."/>
            <person name="Sichtig H."/>
        </authorList>
    </citation>
    <scope>NUCLEOTIDE SEQUENCE</scope>
    <source>
        <strain evidence="8">FDAARGOS_526</strain>
    </source>
</reference>
<protein>
    <submittedName>
        <fullName evidence="8">ATP-binding cassette domain-containing protein</fullName>
    </submittedName>
    <submittedName>
        <fullName evidence="6">Cobalt transport ATP-binding protein</fullName>
        <ecNumber evidence="9">3.6.3.-</ecNumber>
    </submittedName>
    <submittedName>
        <fullName evidence="7">Energy-coupling factor ABC transporter ATP-binding protein</fullName>
    </submittedName>
</protein>
<evidence type="ECO:0000313" key="11">
    <source>
        <dbReference type="Proteomes" id="UP000282299"/>
    </source>
</evidence>
<dbReference type="GO" id="GO:0043190">
    <property type="term" value="C:ATP-binding cassette (ABC) transporter complex"/>
    <property type="evidence" value="ECO:0007669"/>
    <property type="project" value="TreeGrafter"/>
</dbReference>
<dbReference type="Proteomes" id="UP000807555">
    <property type="component" value="Unassembled WGS sequence"/>
</dbReference>
<reference evidence="9 10" key="4">
    <citation type="submission" date="2018-12" db="EMBL/GenBank/DDBJ databases">
        <authorList>
            <consortium name="Pathogen Informatics"/>
        </authorList>
    </citation>
    <scope>NUCLEOTIDE SEQUENCE [LARGE SCALE GENOMIC DNA]</scope>
    <source>
        <strain evidence="9 10">NCTC11075</strain>
    </source>
</reference>
<evidence type="ECO:0000256" key="1">
    <source>
        <dbReference type="ARBA" id="ARBA00005417"/>
    </source>
</evidence>
<dbReference type="EC" id="3.6.3.-" evidence="9"/>
<dbReference type="PANTHER" id="PTHR43553:SF24">
    <property type="entry name" value="ENERGY-COUPLING FACTOR TRANSPORTER ATP-BINDING PROTEIN ECFA1"/>
    <property type="match status" value="1"/>
</dbReference>
<comment type="similarity">
    <text evidence="1">Belongs to the ABC transporter superfamily.</text>
</comment>
<dbReference type="PANTHER" id="PTHR43553">
    <property type="entry name" value="HEAVY METAL TRANSPORTER"/>
    <property type="match status" value="1"/>
</dbReference>
<keyword evidence="9" id="KW-0378">Hydrolase</keyword>
<evidence type="ECO:0000256" key="3">
    <source>
        <dbReference type="ARBA" id="ARBA00022741"/>
    </source>
</evidence>
<evidence type="ECO:0000313" key="10">
    <source>
        <dbReference type="Proteomes" id="UP000270272"/>
    </source>
</evidence>
<dbReference type="SUPFAM" id="SSF52540">
    <property type="entry name" value="P-loop containing nucleoside triphosphate hydrolases"/>
    <property type="match status" value="1"/>
</dbReference>
<dbReference type="InterPro" id="IPR003439">
    <property type="entry name" value="ABC_transporter-like_ATP-bd"/>
</dbReference>
<dbReference type="Gene3D" id="3.40.50.300">
    <property type="entry name" value="P-loop containing nucleotide triphosphate hydrolases"/>
    <property type="match status" value="1"/>
</dbReference>
<evidence type="ECO:0000256" key="2">
    <source>
        <dbReference type="ARBA" id="ARBA00022448"/>
    </source>
</evidence>
<keyword evidence="3" id="KW-0547">Nucleotide-binding</keyword>
<dbReference type="InterPro" id="IPR050095">
    <property type="entry name" value="ECF_ABC_transporter_ATP-bd"/>
</dbReference>
<dbReference type="EMBL" id="LR134204">
    <property type="protein sequence ID" value="VEB88744.1"/>
    <property type="molecule type" value="Genomic_DNA"/>
</dbReference>
<gene>
    <name evidence="6" type="primary">cbiO_2</name>
    <name evidence="6" type="ORF">BN1086_03978</name>
    <name evidence="8" type="ORF">EGS84_07345</name>
    <name evidence="7" type="ORF">I5687_06175</name>
    <name evidence="9" type="ORF">NCTC11075_01946</name>
</gene>
<dbReference type="AlphaFoldDB" id="A0A078LNE3"/>
<organism evidence="6">
    <name type="scientific">Citrobacter koseri</name>
    <name type="common">Citrobacter diversus</name>
    <dbReference type="NCBI Taxonomy" id="545"/>
    <lineage>
        <taxon>Bacteria</taxon>
        <taxon>Pseudomonadati</taxon>
        <taxon>Pseudomonadota</taxon>
        <taxon>Gammaproteobacteria</taxon>
        <taxon>Enterobacterales</taxon>
        <taxon>Enterobacteriaceae</taxon>
        <taxon>Citrobacter</taxon>
    </lineage>
</organism>
<dbReference type="EMBL" id="JADVNV010000002">
    <property type="protein sequence ID" value="MBJ9867534.1"/>
    <property type="molecule type" value="Genomic_DNA"/>
</dbReference>
<reference evidence="6" key="1">
    <citation type="submission" date="2014-06" db="EMBL/GenBank/DDBJ databases">
        <authorList>
            <person name="Urmite Genomes Urmite Genomes"/>
        </authorList>
    </citation>
    <scope>NUCLEOTIDE SEQUENCE</scope>
</reference>
<evidence type="ECO:0000313" key="7">
    <source>
        <dbReference type="EMBL" id="MBJ9867534.1"/>
    </source>
</evidence>
<dbReference type="Proteomes" id="UP000282299">
    <property type="component" value="Unassembled WGS sequence"/>
</dbReference>
<sequence length="225" mass="24936">MVTLEQFRYHPTHATRAPLCFDFHYDTPGIVAIFGNNGSGKSTLAQLMAGWFPDFLPGTIDGKGELLCTPIGQRSLAEHAQTIQLVQQSPWLQLSGCTFSVEEEIAFGPENLALSEAEILRRVDAALSLTECQPLRHRHPGTLSGGETQRVVIASALAMQPKLLILDEAFSRLTAQATALLLTRLQDWAHTQQALIILFERDPAPFLAYCDRTWQLHNEGLSLRC</sequence>
<dbReference type="EMBL" id="LK931336">
    <property type="protein sequence ID" value="CDZ85754.1"/>
    <property type="molecule type" value="Genomic_DNA"/>
</dbReference>
<dbReference type="RefSeq" id="WP_058668070.1">
    <property type="nucleotide sequence ID" value="NZ_ABTEQQ020000003.1"/>
</dbReference>
<evidence type="ECO:0000259" key="5">
    <source>
        <dbReference type="PROSITE" id="PS50893"/>
    </source>
</evidence>
<accession>A0A078LNE3</accession>
<dbReference type="Proteomes" id="UP000270272">
    <property type="component" value="Chromosome"/>
</dbReference>
<dbReference type="GO" id="GO:0016887">
    <property type="term" value="F:ATP hydrolysis activity"/>
    <property type="evidence" value="ECO:0007669"/>
    <property type="project" value="InterPro"/>
</dbReference>
<evidence type="ECO:0000256" key="4">
    <source>
        <dbReference type="ARBA" id="ARBA00022840"/>
    </source>
</evidence>
<evidence type="ECO:0000313" key="6">
    <source>
        <dbReference type="EMBL" id="CDZ85754.1"/>
    </source>
</evidence>
<reference evidence="7" key="5">
    <citation type="submission" date="2020-11" db="EMBL/GenBank/DDBJ databases">
        <title>Enhanced detection system for hospital associated transmission using whole genome sequencing surveillance.</title>
        <authorList>
            <person name="Harrison L.H."/>
            <person name="Van Tyne D."/>
            <person name="Marsh J.W."/>
            <person name="Griffith M.P."/>
            <person name="Snyder D.J."/>
            <person name="Cooper V.S."/>
            <person name="Mustapha M."/>
        </authorList>
    </citation>
    <scope>NUCLEOTIDE SEQUENCE</scope>
    <source>
        <strain evidence="7">CB00014</strain>
    </source>
</reference>
<keyword evidence="2" id="KW-0813">Transport</keyword>
<dbReference type="GO" id="GO:0005524">
    <property type="term" value="F:ATP binding"/>
    <property type="evidence" value="ECO:0007669"/>
    <property type="project" value="UniProtKB-KW"/>
</dbReference>
<dbReference type="CDD" id="cd03225">
    <property type="entry name" value="ABC_cobalt_CbiO_domain1"/>
    <property type="match status" value="1"/>
</dbReference>
<feature type="domain" description="ABC transporter" evidence="5">
    <location>
        <begin position="2"/>
        <end position="223"/>
    </location>
</feature>
<dbReference type="EMBL" id="RKIT01000002">
    <property type="protein sequence ID" value="RSC16771.1"/>
    <property type="molecule type" value="Genomic_DNA"/>
</dbReference>
<dbReference type="PROSITE" id="PS50893">
    <property type="entry name" value="ABC_TRANSPORTER_2"/>
    <property type="match status" value="1"/>
</dbReference>
<proteinExistence type="inferred from homology"/>
<dbReference type="InterPro" id="IPR015856">
    <property type="entry name" value="ABC_transpr_CbiO/EcfA_su"/>
</dbReference>
<dbReference type="Pfam" id="PF00005">
    <property type="entry name" value="ABC_tran"/>
    <property type="match status" value="1"/>
</dbReference>
<reference evidence="11" key="3">
    <citation type="submission" date="2018-10" db="EMBL/GenBank/DDBJ databases">
        <title>FDA dAtabase for Regulatory Grade micrObial Sequences (FDA-ARGOS): Supporting development and validation of Infectious Disease Dx tests.</title>
        <authorList>
            <person name="Goldberg B."/>
            <person name="Campos J."/>
            <person name="Tallon L."/>
            <person name="Sadzewicz L."/>
            <person name="Zhao X."/>
            <person name="Vavikolanu K."/>
            <person name="Mehta A."/>
            <person name="Aluvathingal J."/>
            <person name="Nadendla S."/>
            <person name="Geyer C."/>
            <person name="Nandy P."/>
            <person name="Yan Y."/>
            <person name="Sichtig H."/>
        </authorList>
    </citation>
    <scope>NUCLEOTIDE SEQUENCE [LARGE SCALE GENOMIC DNA]</scope>
    <source>
        <strain evidence="11">FDAARGOS_526</strain>
    </source>
</reference>
<keyword evidence="4 6" id="KW-0067">ATP-binding</keyword>
<dbReference type="PATRIC" id="fig|545.12.peg.3983"/>
<dbReference type="GO" id="GO:0042626">
    <property type="term" value="F:ATPase-coupled transmembrane transporter activity"/>
    <property type="evidence" value="ECO:0007669"/>
    <property type="project" value="TreeGrafter"/>
</dbReference>
<evidence type="ECO:0000313" key="9">
    <source>
        <dbReference type="EMBL" id="VEB88744.1"/>
    </source>
</evidence>
<dbReference type="SMART" id="SM00382">
    <property type="entry name" value="AAA"/>
    <property type="match status" value="1"/>
</dbReference>
<dbReference type="InterPro" id="IPR027417">
    <property type="entry name" value="P-loop_NTPase"/>
</dbReference>
<dbReference type="InterPro" id="IPR003593">
    <property type="entry name" value="AAA+_ATPase"/>
</dbReference>